<gene>
    <name evidence="2" type="ORF">NFI99_27755</name>
</gene>
<evidence type="ECO:0008006" key="4">
    <source>
        <dbReference type="Google" id="ProtNLM"/>
    </source>
</evidence>
<accession>A0ABY5BEC3</accession>
<protein>
    <recommendedName>
        <fullName evidence="4">AbiTii domain-containing protein</fullName>
    </recommendedName>
</protein>
<organism evidence="2 3">
    <name type="scientific">Burkholderia glumae</name>
    <name type="common">Pseudomonas glumae</name>
    <dbReference type="NCBI Taxonomy" id="337"/>
    <lineage>
        <taxon>Bacteria</taxon>
        <taxon>Pseudomonadati</taxon>
        <taxon>Pseudomonadota</taxon>
        <taxon>Betaproteobacteria</taxon>
        <taxon>Burkholderiales</taxon>
        <taxon>Burkholderiaceae</taxon>
        <taxon>Burkholderia</taxon>
    </lineage>
</organism>
<name>A0ABY5BEC3_BURGL</name>
<dbReference type="Proteomes" id="UP001056386">
    <property type="component" value="Chromosome 1"/>
</dbReference>
<dbReference type="RefSeq" id="WP_252836807.1">
    <property type="nucleotide sequence ID" value="NZ_CP099587.1"/>
</dbReference>
<reference evidence="2" key="1">
    <citation type="submission" date="2022-06" db="EMBL/GenBank/DDBJ databases">
        <title>Draft genome sequence of Burkholderia glumae strain GR20004 isolated from rice panicle showing bacterial panicle blight.</title>
        <authorList>
            <person name="Choi S.Y."/>
            <person name="Lee Y.H."/>
        </authorList>
    </citation>
    <scope>NUCLEOTIDE SEQUENCE</scope>
    <source>
        <strain evidence="2">GR20004</strain>
    </source>
</reference>
<evidence type="ECO:0000313" key="2">
    <source>
        <dbReference type="EMBL" id="USS45377.1"/>
    </source>
</evidence>
<dbReference type="EMBL" id="CP099587">
    <property type="protein sequence ID" value="USS45377.1"/>
    <property type="molecule type" value="Genomic_DNA"/>
</dbReference>
<keyword evidence="3" id="KW-1185">Reference proteome</keyword>
<feature type="region of interest" description="Disordered" evidence="1">
    <location>
        <begin position="343"/>
        <end position="369"/>
    </location>
</feature>
<evidence type="ECO:0000256" key="1">
    <source>
        <dbReference type="SAM" id="MobiDB-lite"/>
    </source>
</evidence>
<evidence type="ECO:0000313" key="3">
    <source>
        <dbReference type="Proteomes" id="UP001056386"/>
    </source>
</evidence>
<sequence>MSKSRLDMARSTAIDLLNVMEIDKISSDIVLMRAKRVARLLADEDAERWLDLETTGYPPDFRFDFLGKCLYYARKSGRISDDNKYYAQSLVEIESRVEISGEFLKGAAPKAFSGAVENFTVATATQKVYNDQLNQFAKFRTVQTKEAALVAGIRAGIHAYIADALRALEFGDVAESIFDQLRADVDDFILYRAPRAAEKLKAISERMAEGGPEECAEALTSCRRLLLALADDLFPAQDADYVGSDGRSRKVGIDQYKNRLSAFIDLRVKSEGTRTLLDAELEHLCARLNAGYDKANKGVHADVTLEEARLTIIQAYVFVGELARLAKMGGNNVAPEILRASEPVDGALGGDEGREAGKLATPASSDASK</sequence>
<proteinExistence type="predicted"/>